<feature type="non-terminal residue" evidence="2">
    <location>
        <position position="1"/>
    </location>
</feature>
<organism evidence="2 3">
    <name type="scientific">Ricinus communis</name>
    <name type="common">Castor bean</name>
    <dbReference type="NCBI Taxonomy" id="3988"/>
    <lineage>
        <taxon>Eukaryota</taxon>
        <taxon>Viridiplantae</taxon>
        <taxon>Streptophyta</taxon>
        <taxon>Embryophyta</taxon>
        <taxon>Tracheophyta</taxon>
        <taxon>Spermatophyta</taxon>
        <taxon>Magnoliopsida</taxon>
        <taxon>eudicotyledons</taxon>
        <taxon>Gunneridae</taxon>
        <taxon>Pentapetalae</taxon>
        <taxon>rosids</taxon>
        <taxon>fabids</taxon>
        <taxon>Malpighiales</taxon>
        <taxon>Euphorbiaceae</taxon>
        <taxon>Acalyphoideae</taxon>
        <taxon>Acalypheae</taxon>
        <taxon>Ricinus</taxon>
    </lineage>
</organism>
<proteinExistence type="predicted"/>
<reference evidence="3" key="1">
    <citation type="journal article" date="2010" name="Nat. Biotechnol.">
        <title>Draft genome sequence of the oilseed species Ricinus communis.</title>
        <authorList>
            <person name="Chan A.P."/>
            <person name="Crabtree J."/>
            <person name="Zhao Q."/>
            <person name="Lorenzi H."/>
            <person name="Orvis J."/>
            <person name="Puiu D."/>
            <person name="Melake-Berhan A."/>
            <person name="Jones K.M."/>
            <person name="Redman J."/>
            <person name="Chen G."/>
            <person name="Cahoon E.B."/>
            <person name="Gedil M."/>
            <person name="Stanke M."/>
            <person name="Haas B.J."/>
            <person name="Wortman J.R."/>
            <person name="Fraser-Liggett C.M."/>
            <person name="Ravel J."/>
            <person name="Rabinowicz P.D."/>
        </authorList>
    </citation>
    <scope>NUCLEOTIDE SEQUENCE [LARGE SCALE GENOMIC DNA]</scope>
    <source>
        <strain evidence="3">cv. Hale</strain>
    </source>
</reference>
<evidence type="ECO:0000256" key="1">
    <source>
        <dbReference type="SAM" id="MobiDB-lite"/>
    </source>
</evidence>
<dbReference type="EMBL" id="EQ980337">
    <property type="protein sequence ID" value="EEF25175.1"/>
    <property type="molecule type" value="Genomic_DNA"/>
</dbReference>
<evidence type="ECO:0000313" key="2">
    <source>
        <dbReference type="EMBL" id="EEF25175.1"/>
    </source>
</evidence>
<gene>
    <name evidence="2" type="ORF">RCOM_1897990</name>
</gene>
<dbReference type="AlphaFoldDB" id="B9TG40"/>
<accession>B9TG40</accession>
<keyword evidence="3" id="KW-1185">Reference proteome</keyword>
<feature type="compositionally biased region" description="Basic residues" evidence="1">
    <location>
        <begin position="142"/>
        <end position="154"/>
    </location>
</feature>
<sequence>PRRAGARYTPRIGRRGGARRRVARRRVHVHGTCHLQGVPRTRGHSADHLHLDRTVCARKRSTKLATRARRSVVIGGQATRDNMASRPQVRSVQRHLHRSLGSKTERRSDYLPLQAATVHTRDETIRRRSAPSASAPCLSKAGRLHARRPRRRAPRAPSGRVVWRPVSKAIETGLNSASNGRRSCALPRSAIETGFKPVSIERNEKN</sequence>
<feature type="region of interest" description="Disordered" evidence="1">
    <location>
        <begin position="1"/>
        <end position="20"/>
    </location>
</feature>
<feature type="region of interest" description="Disordered" evidence="1">
    <location>
        <begin position="119"/>
        <end position="159"/>
    </location>
</feature>
<dbReference type="Proteomes" id="UP000008311">
    <property type="component" value="Unassembled WGS sequence"/>
</dbReference>
<name>B9TG40_RICCO</name>
<protein>
    <submittedName>
        <fullName evidence="2">Uncharacterized protein</fullName>
    </submittedName>
</protein>
<evidence type="ECO:0000313" key="3">
    <source>
        <dbReference type="Proteomes" id="UP000008311"/>
    </source>
</evidence>
<dbReference type="InParanoid" id="B9TG40"/>